<organism evidence="1 2">
    <name type="scientific">Muribaculum caecicola</name>
    <dbReference type="NCBI Taxonomy" id="3038144"/>
    <lineage>
        <taxon>Bacteria</taxon>
        <taxon>Pseudomonadati</taxon>
        <taxon>Bacteroidota</taxon>
        <taxon>Bacteroidia</taxon>
        <taxon>Bacteroidales</taxon>
        <taxon>Muribaculaceae</taxon>
        <taxon>Muribaculum</taxon>
    </lineage>
</organism>
<comment type="caution">
    <text evidence="1">The sequence shown here is derived from an EMBL/GenBank/DDBJ whole genome shotgun (WGS) entry which is preliminary data.</text>
</comment>
<gene>
    <name evidence="1" type="ORF">E5990_04080</name>
</gene>
<keyword evidence="2" id="KW-1185">Reference proteome</keyword>
<evidence type="ECO:0000313" key="1">
    <source>
        <dbReference type="EMBL" id="THG53814.1"/>
    </source>
</evidence>
<reference evidence="1" key="1">
    <citation type="submission" date="2019-04" db="EMBL/GenBank/DDBJ databases">
        <title>Microbes associate with the intestines of laboratory mice.</title>
        <authorList>
            <person name="Navarre W."/>
            <person name="Wong E."/>
            <person name="Huang K.C."/>
            <person name="Tropini C."/>
            <person name="Ng K."/>
            <person name="Yu B."/>
        </authorList>
    </citation>
    <scope>NUCLEOTIDE SEQUENCE</scope>
    <source>
        <strain evidence="1">NM86_A22</strain>
    </source>
</reference>
<sequence length="77" mass="9292">MHRSNCCKNWWIGRVYRFYRDGFRQMTVGRQLWAMILIKLAIIFLIFKLFFFPDILRSDYSTDAQRAQAVRSSLINP</sequence>
<dbReference type="EMBL" id="SSTG01000031">
    <property type="protein sequence ID" value="THG53814.1"/>
    <property type="molecule type" value="Genomic_DNA"/>
</dbReference>
<accession>A0AC61S7B9</accession>
<proteinExistence type="predicted"/>
<protein>
    <submittedName>
        <fullName evidence="1">DUF4492 domain-containing protein</fullName>
    </submittedName>
</protein>
<name>A0AC61S7B9_9BACT</name>
<evidence type="ECO:0000313" key="2">
    <source>
        <dbReference type="Proteomes" id="UP000305401"/>
    </source>
</evidence>
<dbReference type="Proteomes" id="UP000305401">
    <property type="component" value="Unassembled WGS sequence"/>
</dbReference>